<name>A0A1A7BVX1_9BURK</name>
<dbReference type="EMBL" id="LOCQ01000060">
    <property type="protein sequence ID" value="OBV37711.1"/>
    <property type="molecule type" value="Genomic_DNA"/>
</dbReference>
<evidence type="ECO:0008006" key="4">
    <source>
        <dbReference type="Google" id="ProtNLM"/>
    </source>
</evidence>
<keyword evidence="3" id="KW-1185">Reference proteome</keyword>
<feature type="compositionally biased region" description="Polar residues" evidence="1">
    <location>
        <begin position="61"/>
        <end position="75"/>
    </location>
</feature>
<comment type="caution">
    <text evidence="2">The sequence shown here is derived from an EMBL/GenBank/DDBJ whole genome shotgun (WGS) entry which is preliminary data.</text>
</comment>
<proteinExistence type="predicted"/>
<evidence type="ECO:0000256" key="1">
    <source>
        <dbReference type="SAM" id="MobiDB-lite"/>
    </source>
</evidence>
<gene>
    <name evidence="2" type="ORF">ASR47_1003375</name>
</gene>
<evidence type="ECO:0000313" key="3">
    <source>
        <dbReference type="Proteomes" id="UP000092713"/>
    </source>
</evidence>
<organism evidence="2 3">
    <name type="scientific">Janthinobacterium psychrotolerans</name>
    <dbReference type="NCBI Taxonomy" id="1747903"/>
    <lineage>
        <taxon>Bacteria</taxon>
        <taxon>Pseudomonadati</taxon>
        <taxon>Pseudomonadota</taxon>
        <taxon>Betaproteobacteria</taxon>
        <taxon>Burkholderiales</taxon>
        <taxon>Oxalobacteraceae</taxon>
        <taxon>Janthinobacterium</taxon>
    </lineage>
</organism>
<evidence type="ECO:0000313" key="2">
    <source>
        <dbReference type="EMBL" id="OBV37711.1"/>
    </source>
</evidence>
<reference evidence="2 3" key="1">
    <citation type="submission" date="2016-04" db="EMBL/GenBank/DDBJ databases">
        <title>Draft genome sequence of Janthinobacterium psychrotolerans sp. nov., isolated from freshwater sediments in Denmark.</title>
        <authorList>
            <person name="Gong X."/>
            <person name="Skrivergaard S."/>
            <person name="Korsgaard B.S."/>
            <person name="Schreiber L."/>
            <person name="Marshall I.P."/>
            <person name="Finster K."/>
            <person name="Schramm A."/>
        </authorList>
    </citation>
    <scope>NUCLEOTIDE SEQUENCE [LARGE SCALE GENOMIC DNA]</scope>
    <source>
        <strain evidence="2 3">S3-2</strain>
    </source>
</reference>
<protein>
    <recommendedName>
        <fullName evidence="4">Terminase small subunit</fullName>
    </recommendedName>
</protein>
<feature type="region of interest" description="Disordered" evidence="1">
    <location>
        <begin position="48"/>
        <end position="89"/>
    </location>
</feature>
<dbReference type="AlphaFoldDB" id="A0A1A7BVX1"/>
<sequence length="180" mass="19357">MPNLTTIATWAATMGISRQQGYAAVTRCAIPVTDGKVDTEYATLLYHRNTRPRANGKRDPAQTTAAASDGNQGSGAQPAPYDESRARREEAEASLAEMKLAEMTGKYLVKTDVDSAIFGIMRALRDGLMNCSRRLAADVATLSSADDCEAVIDREHRALLESMRHALLAQVGAAEESEAP</sequence>
<dbReference type="STRING" id="1747903.ASR47_1003375"/>
<dbReference type="Proteomes" id="UP000092713">
    <property type="component" value="Unassembled WGS sequence"/>
</dbReference>
<accession>A0A1A7BVX1</accession>